<reference evidence="9 10" key="3">
    <citation type="journal article" date="2008" name="J. Virol.">
        <title>Cloning of the koi herpesvirus genome as an infectious bacterial artificial chromosome demonstrates that disruption of the thymidine kinase locus induces partial attenuation in Cyprinus carpio koi.</title>
        <authorList>
            <person name="Costes B."/>
            <person name="Fournier G."/>
            <person name="Michel B."/>
            <person name="Delforge C."/>
            <person name="Raj V.S."/>
            <person name="Dewals B."/>
            <person name="Gillet L."/>
            <person name="Drion P."/>
            <person name="Body A."/>
            <person name="Schynts F."/>
            <person name="Lieffrig F."/>
            <person name="Vanderplasschen A."/>
        </authorList>
    </citation>
    <scope>NUCLEOTIDE SEQUENCE [LARGE SCALE GENOMIC DNA]</scope>
    <source>
        <strain evidence="6">FL</strain>
    </source>
</reference>
<dbReference type="Proteomes" id="UP000130752">
    <property type="component" value="Segment"/>
</dbReference>
<name>A3QMW8_CYHV3</name>
<dbReference type="GeneID" id="11266483"/>
<keyword evidence="2" id="KW-0812">Transmembrane</keyword>
<feature type="transmembrane region" description="Helical" evidence="2">
    <location>
        <begin position="39"/>
        <end position="56"/>
    </location>
</feature>
<evidence type="ECO:0000313" key="5">
    <source>
        <dbReference type="EMBL" id="AIC32508.1"/>
    </source>
</evidence>
<dbReference type="KEGG" id="vg:11266483"/>
<evidence type="ECO:0000313" key="4">
    <source>
        <dbReference type="EMBL" id="ABG42980.1"/>
    </source>
</evidence>
<sequence length="223" mass="23809">MMGCCPRVMPTSTFLCLCGEYLMLAVFVTVIILGTMNGAVIVSLSGAVGLILTKMTSIQSAAFGDRTNVLSVGHEMAIATLTVVFLICMSVVIASCVGYAYMVKNHLEPAKEYPDPIATGMLWMGMAVAVLLILIGIYLERRRIMRDSTTGDGLRQVVSCDNPAFEGDDAGFVIPPPPFVPVDPCPNFNGDSTTSTTSSSVPPSYGQVQAEKEMEASRLLLQP</sequence>
<dbReference type="Proteomes" id="UP000160099">
    <property type="component" value="Segment"/>
</dbReference>
<proteinExistence type="predicted"/>
<evidence type="ECO:0000256" key="2">
    <source>
        <dbReference type="SAM" id="Phobius"/>
    </source>
</evidence>
<keyword evidence="2" id="KW-1133">Transmembrane helix</keyword>
<feature type="transmembrane region" description="Helical" evidence="2">
    <location>
        <begin position="77"/>
        <end position="101"/>
    </location>
</feature>
<feature type="compositionally biased region" description="Low complexity" evidence="1">
    <location>
        <begin position="185"/>
        <end position="200"/>
    </location>
</feature>
<accession>A3QMW8</accession>
<dbReference type="Proteomes" id="UP000128453">
    <property type="component" value="Segment"/>
</dbReference>
<dbReference type="EMBL" id="KP343684">
    <property type="protein sequence ID" value="AJP55795.1"/>
    <property type="molecule type" value="Genomic_DNA"/>
</dbReference>
<evidence type="ECO:0000313" key="11">
    <source>
        <dbReference type="Proteomes" id="UP000156776"/>
    </source>
</evidence>
<evidence type="ECO:0000313" key="12">
    <source>
        <dbReference type="Proteomes" id="UP000160099"/>
    </source>
</evidence>
<evidence type="ECO:0000313" key="10">
    <source>
        <dbReference type="Proteomes" id="UP000130752"/>
    </source>
</evidence>
<reference evidence="9 10" key="5">
    <citation type="journal article" date="2015" name="PLoS Pathog.">
        <title>Rational development of an attenuated recombinant cyprinid herpesvirus 3 vaccine using prokaryotic mutagenesis and in vivo bioluminescent imaging.</title>
        <authorList>
            <person name="Boutier M."/>
            <person name="Ronsmans M."/>
            <person name="Ouyang P."/>
            <person name="Fournier G."/>
            <person name="Reschner A."/>
            <person name="Rakus K."/>
            <person name="Wilkie G.S."/>
            <person name="Farnir F."/>
            <person name="Bayrou C."/>
            <person name="Lieffrig F."/>
            <person name="Li H."/>
            <person name="Desmecht D."/>
            <person name="Davison A.J."/>
            <person name="Vanderplasschen A."/>
        </authorList>
    </citation>
    <scope>NUCLEOTIDE SEQUENCE [LARGE SCALE GENOMIC DNA]</scope>
    <source>
        <strain evidence="6">FL</strain>
    </source>
</reference>
<protein>
    <submittedName>
        <fullName evidence="4">Membrane protein ORF153</fullName>
    </submittedName>
    <submittedName>
        <fullName evidence="5">ORF153R</fullName>
    </submittedName>
</protein>
<dbReference type="EMBL" id="DQ177346">
    <property type="protein sequence ID" value="ABC55090.1"/>
    <property type="molecule type" value="Genomic_DNA"/>
</dbReference>
<dbReference type="EMBL" id="AP008984">
    <property type="protein sequence ID" value="BAF48967.1"/>
    <property type="molecule type" value="Genomic_DNA"/>
</dbReference>
<dbReference type="EMBL" id="DQ657948">
    <property type="protein sequence ID" value="ABG42980.1"/>
    <property type="molecule type" value="Genomic_DNA"/>
</dbReference>
<gene>
    <name evidence="5" type="ORF">CyHV3-GZ_ORF153R</name>
    <name evidence="4" type="ORF">CyHV3_ORF153</name>
    <name evidence="7" type="ORF">KHVJ163</name>
</gene>
<feature type="transmembrane region" description="Helical" evidence="2">
    <location>
        <begin position="121"/>
        <end position="139"/>
    </location>
</feature>
<evidence type="ECO:0000313" key="7">
    <source>
        <dbReference type="EMBL" id="BAF48967.1"/>
    </source>
</evidence>
<evidence type="ECO:0000313" key="6">
    <source>
        <dbReference type="EMBL" id="AJP55640.1"/>
    </source>
</evidence>
<dbReference type="Proteomes" id="UP000169752">
    <property type="component" value="Segment"/>
</dbReference>
<reference evidence="8 11" key="1">
    <citation type="journal article" date="2007" name="J. Virol.">
        <title>Genome sequences of three koi herpesvirus isolates representing the expanding distribution of an emerging disease threatening koi and common carp worldwide.</title>
        <authorList>
            <person name="Aoki T."/>
            <person name="Hirono I."/>
            <person name="Kurokawa K."/>
            <person name="Fukuda H."/>
            <person name="Nahary R."/>
            <person name="Eldar A."/>
            <person name="Davison A.J."/>
            <person name="Waltzek T.B."/>
            <person name="Bercovier H."/>
            <person name="Hedrick R.P."/>
        </authorList>
    </citation>
    <scope>NUCLEOTIDE SEQUENCE [LARGE SCALE GENOMIC DNA]</scope>
    <source>
        <strain evidence="3">KHV-I</strain>
        <strain evidence="4 11">KHV-U</strain>
        <strain evidence="7">TUMST1</strain>
    </source>
</reference>
<dbReference type="Proteomes" id="UP000106924">
    <property type="component" value="Segment"/>
</dbReference>
<feature type="transmembrane region" description="Helical" evidence="2">
    <location>
        <begin position="12"/>
        <end position="33"/>
    </location>
</feature>
<evidence type="ECO:0000256" key="1">
    <source>
        <dbReference type="SAM" id="MobiDB-lite"/>
    </source>
</evidence>
<evidence type="ECO:0000313" key="8">
    <source>
        <dbReference type="Proteomes" id="UP000106924"/>
    </source>
</evidence>
<evidence type="ECO:0000313" key="3">
    <source>
        <dbReference type="EMBL" id="ABC55090.1"/>
    </source>
</evidence>
<dbReference type="RefSeq" id="YP_001096188.1">
    <property type="nucleotide sequence ID" value="NC_009127.1"/>
</dbReference>
<reference evidence="9 10" key="4">
    <citation type="journal article" date="2009" name="J. Virol.">
        <title>The major portal of entry of koi herpesvirus in Cyprinus carpio is the skin.</title>
        <authorList>
            <person name="Costes B."/>
            <person name="Raj V.S."/>
            <person name="Michel B."/>
            <person name="Fournier G."/>
            <person name="Thirion M."/>
            <person name="Gillet L."/>
            <person name="Mast J."/>
            <person name="Lieffrig F."/>
            <person name="Bremont M."/>
            <person name="Vanderplasschen A."/>
        </authorList>
    </citation>
    <scope>NUCLEOTIDE SEQUENCE [LARGE SCALE GENOMIC DNA]</scope>
    <source>
        <strain evidence="6">FL</strain>
    </source>
</reference>
<keyword evidence="11" id="KW-1185">Reference proteome</keyword>
<dbReference type="EMBL" id="KJ627438">
    <property type="protein sequence ID" value="AIC32508.1"/>
    <property type="molecule type" value="Genomic_DNA"/>
</dbReference>
<keyword evidence="2" id="KW-0472">Membrane</keyword>
<organism evidence="3 8">
    <name type="scientific">Cyprinid herpesvirus 3</name>
    <name type="common">CyHV-3</name>
    <dbReference type="NCBI Taxonomy" id="180230"/>
    <lineage>
        <taxon>Viruses</taxon>
        <taxon>Duplodnaviria</taxon>
        <taxon>Heunggongvirae</taxon>
        <taxon>Peploviricota</taxon>
        <taxon>Herviviricetes</taxon>
        <taxon>Herpesvirales</taxon>
        <taxon>Alloherpesviridae</taxon>
        <taxon>Cyvirus</taxon>
        <taxon>Cyvirus cyprinidallo3</taxon>
    </lineage>
</organism>
<reference evidence="5 12" key="6">
    <citation type="journal article" date="2015" name="Vet. Microbiol.">
        <title>Whole-genome sequence of a novel Chinese cyprinid herpesvirus 3 isolate reveals the existence of a distinct European genotype in East Asia.</title>
        <authorList>
            <person name="Li W."/>
            <person name="Lee X."/>
            <person name="Weng S."/>
            <person name="He J."/>
            <person name="Dong C."/>
        </authorList>
    </citation>
    <scope>NUCLEOTIDE SEQUENCE [LARGE SCALE GENOMIC DNA]</scope>
    <source>
        <strain evidence="5">KHV-GZ11</strain>
    </source>
</reference>
<evidence type="ECO:0000313" key="9">
    <source>
        <dbReference type="Proteomes" id="UP000128453"/>
    </source>
</evidence>
<feature type="region of interest" description="Disordered" evidence="1">
    <location>
        <begin position="184"/>
        <end position="223"/>
    </location>
</feature>
<dbReference type="EMBL" id="KP343683">
    <property type="protein sequence ID" value="AJP55640.1"/>
    <property type="molecule type" value="Genomic_DNA"/>
</dbReference>
<dbReference type="Proteomes" id="UP000156776">
    <property type="component" value="Segment"/>
</dbReference>
<reference evidence="4" key="2">
    <citation type="submission" date="2007-03" db="EMBL/GenBank/DDBJ databases">
        <title>Comparative genomics of carp herpesviruses.</title>
        <authorList>
            <person name="Davison A.J."/>
            <person name="Kurobe T."/>
            <person name="Gatherer D."/>
            <person name="Cunningham C."/>
            <person name="Waltzek T.B."/>
            <person name="Korf I."/>
            <person name="Fukuda H."/>
            <person name="Hedrick R.P."/>
        </authorList>
    </citation>
    <scope>NUCLEOTIDE SEQUENCE</scope>
    <source>
        <strain evidence="4">KHV-U</strain>
    </source>
</reference>